<reference evidence="2" key="1">
    <citation type="submission" date="2019-03" db="EMBL/GenBank/DDBJ databases">
        <title>WGS assembly of Setaria viridis.</title>
        <authorList>
            <person name="Huang P."/>
            <person name="Jenkins J."/>
            <person name="Grimwood J."/>
            <person name="Barry K."/>
            <person name="Healey A."/>
            <person name="Mamidi S."/>
            <person name="Sreedasyam A."/>
            <person name="Shu S."/>
            <person name="Feldman M."/>
            <person name="Wu J."/>
            <person name="Yu Y."/>
            <person name="Chen C."/>
            <person name="Johnson J."/>
            <person name="Rokhsar D."/>
            <person name="Baxter I."/>
            <person name="Schmutz J."/>
            <person name="Brutnell T."/>
            <person name="Kellogg E."/>
        </authorList>
    </citation>
    <scope>NUCLEOTIDE SEQUENCE [LARGE SCALE GENOMIC DNA]</scope>
</reference>
<evidence type="ECO:0000313" key="2">
    <source>
        <dbReference type="EMBL" id="TKW25823.1"/>
    </source>
</evidence>
<evidence type="ECO:0000256" key="1">
    <source>
        <dbReference type="SAM" id="SignalP"/>
    </source>
</evidence>
<dbReference type="AlphaFoldDB" id="A0A4U6VD71"/>
<feature type="chain" id="PRO_5020230861" evidence="1">
    <location>
        <begin position="17"/>
        <end position="40"/>
    </location>
</feature>
<keyword evidence="3" id="KW-1185">Reference proteome</keyword>
<dbReference type="Proteomes" id="UP000298652">
    <property type="component" value="Chromosome 3"/>
</dbReference>
<organism evidence="2 3">
    <name type="scientific">Setaria viridis</name>
    <name type="common">Green bristlegrass</name>
    <name type="synonym">Setaria italica subsp. viridis</name>
    <dbReference type="NCBI Taxonomy" id="4556"/>
    <lineage>
        <taxon>Eukaryota</taxon>
        <taxon>Viridiplantae</taxon>
        <taxon>Streptophyta</taxon>
        <taxon>Embryophyta</taxon>
        <taxon>Tracheophyta</taxon>
        <taxon>Spermatophyta</taxon>
        <taxon>Magnoliopsida</taxon>
        <taxon>Liliopsida</taxon>
        <taxon>Poales</taxon>
        <taxon>Poaceae</taxon>
        <taxon>PACMAD clade</taxon>
        <taxon>Panicoideae</taxon>
        <taxon>Panicodae</taxon>
        <taxon>Paniceae</taxon>
        <taxon>Cenchrinae</taxon>
        <taxon>Setaria</taxon>
    </lineage>
</organism>
<feature type="signal peptide" evidence="1">
    <location>
        <begin position="1"/>
        <end position="16"/>
    </location>
</feature>
<evidence type="ECO:0000313" key="3">
    <source>
        <dbReference type="Proteomes" id="UP000298652"/>
    </source>
</evidence>
<sequence length="40" mass="4878">MLKIFVAVFFIVEMHCHQFVEVLTMFFNRSMLLELSFYLC</sequence>
<dbReference type="EMBL" id="CM016554">
    <property type="protein sequence ID" value="TKW25823.1"/>
    <property type="molecule type" value="Genomic_DNA"/>
</dbReference>
<protein>
    <submittedName>
        <fullName evidence="2">Uncharacterized protein</fullName>
    </submittedName>
</protein>
<accession>A0A4U6VD71</accession>
<dbReference type="Gramene" id="TKW25823">
    <property type="protein sequence ID" value="TKW25823"/>
    <property type="gene ID" value="SEVIR_3G144750v2"/>
</dbReference>
<name>A0A4U6VD71_SETVI</name>
<keyword evidence="1" id="KW-0732">Signal</keyword>
<gene>
    <name evidence="2" type="ORF">SEVIR_3G144750v2</name>
</gene>
<proteinExistence type="predicted"/>